<dbReference type="InterPro" id="IPR032818">
    <property type="entry name" value="DedA-like"/>
</dbReference>
<keyword evidence="5 7" id="KW-1133">Transmembrane helix</keyword>
<feature type="transmembrane region" description="Helical" evidence="7">
    <location>
        <begin position="20"/>
        <end position="38"/>
    </location>
</feature>
<feature type="transmembrane region" description="Helical" evidence="7">
    <location>
        <begin position="69"/>
        <end position="92"/>
    </location>
</feature>
<evidence type="ECO:0000256" key="1">
    <source>
        <dbReference type="ARBA" id="ARBA00004651"/>
    </source>
</evidence>
<protein>
    <submittedName>
        <fullName evidence="9">DedA family protein</fullName>
    </submittedName>
</protein>
<dbReference type="RefSeq" id="WP_240130514.1">
    <property type="nucleotide sequence ID" value="NZ_JACSDI010000003.1"/>
</dbReference>
<evidence type="ECO:0000256" key="7">
    <source>
        <dbReference type="RuleBase" id="RU367016"/>
    </source>
</evidence>
<keyword evidence="3 7" id="KW-1003">Cell membrane</keyword>
<comment type="caution">
    <text evidence="9">The sequence shown here is derived from an EMBL/GenBank/DDBJ whole genome shotgun (WGS) entry which is preliminary data.</text>
</comment>
<evidence type="ECO:0000259" key="8">
    <source>
        <dbReference type="Pfam" id="PF09335"/>
    </source>
</evidence>
<evidence type="ECO:0000256" key="3">
    <source>
        <dbReference type="ARBA" id="ARBA00022475"/>
    </source>
</evidence>
<accession>A0ABS9QU07</accession>
<keyword evidence="10" id="KW-1185">Reference proteome</keyword>
<feature type="domain" description="VTT" evidence="8">
    <location>
        <begin position="48"/>
        <end position="172"/>
    </location>
</feature>
<dbReference type="InterPro" id="IPR032816">
    <property type="entry name" value="VTT_dom"/>
</dbReference>
<evidence type="ECO:0000313" key="10">
    <source>
        <dbReference type="Proteomes" id="UP000829384"/>
    </source>
</evidence>
<feature type="transmembrane region" description="Helical" evidence="7">
    <location>
        <begin position="45"/>
        <end position="63"/>
    </location>
</feature>
<feature type="transmembrane region" description="Helical" evidence="7">
    <location>
        <begin position="187"/>
        <end position="211"/>
    </location>
</feature>
<sequence length="217" mass="24582">MDQLYQLAQAMIHNDLAVLSNPNVTLMVSAVILCFLVMENGFIPTAFLPGDTLLILTGVLIYQDVLHMGIVPLLMLATFIGTAMGYLQGYFLGHTQMYHKLLSHIDDKHQQKALHLIDKYGILTLLVARYIPFVRTIYPYIIGATGVSWSRFLVINFISSVMWITPLVGFGYVISHSKLANEYQTQFMSIIVYLPIVLLVSGIVTLIYKWLRKKKKL</sequence>
<evidence type="ECO:0000256" key="4">
    <source>
        <dbReference type="ARBA" id="ARBA00022692"/>
    </source>
</evidence>
<feature type="transmembrane region" description="Helical" evidence="7">
    <location>
        <begin position="152"/>
        <end position="175"/>
    </location>
</feature>
<evidence type="ECO:0000256" key="5">
    <source>
        <dbReference type="ARBA" id="ARBA00022989"/>
    </source>
</evidence>
<proteinExistence type="inferred from homology"/>
<organism evidence="9 10">
    <name type="scientific">Shewanella cutis</name>
    <dbReference type="NCBI Taxonomy" id="2766780"/>
    <lineage>
        <taxon>Bacteria</taxon>
        <taxon>Pseudomonadati</taxon>
        <taxon>Pseudomonadota</taxon>
        <taxon>Gammaproteobacteria</taxon>
        <taxon>Alteromonadales</taxon>
        <taxon>Shewanellaceae</taxon>
        <taxon>Shewanella</taxon>
    </lineage>
</organism>
<dbReference type="PANTHER" id="PTHR30353">
    <property type="entry name" value="INNER MEMBRANE PROTEIN DEDA-RELATED"/>
    <property type="match status" value="1"/>
</dbReference>
<name>A0ABS9QU07_9GAMM</name>
<evidence type="ECO:0000256" key="6">
    <source>
        <dbReference type="ARBA" id="ARBA00023136"/>
    </source>
</evidence>
<dbReference type="EMBL" id="JACSDI010000003">
    <property type="protein sequence ID" value="MCG9963836.1"/>
    <property type="molecule type" value="Genomic_DNA"/>
</dbReference>
<dbReference type="PANTHER" id="PTHR30353:SF11">
    <property type="entry name" value="INNER MEMBRANE PROTEIN YQJA"/>
    <property type="match status" value="1"/>
</dbReference>
<keyword evidence="6 7" id="KW-0472">Membrane</keyword>
<evidence type="ECO:0000256" key="2">
    <source>
        <dbReference type="ARBA" id="ARBA00010792"/>
    </source>
</evidence>
<keyword evidence="4 7" id="KW-0812">Transmembrane</keyword>
<dbReference type="Proteomes" id="UP000829384">
    <property type="component" value="Unassembled WGS sequence"/>
</dbReference>
<comment type="subcellular location">
    <subcellularLocation>
        <location evidence="1 7">Cell membrane</location>
        <topology evidence="1 7">Multi-pass membrane protein</topology>
    </subcellularLocation>
</comment>
<reference evidence="9 10" key="1">
    <citation type="submission" date="2020-08" db="EMBL/GenBank/DDBJ databases">
        <title>Whole genome sequence of Shewanella sp strain PS-2.</title>
        <authorList>
            <person name="Das S.K."/>
        </authorList>
    </citation>
    <scope>NUCLEOTIDE SEQUENCE [LARGE SCALE GENOMIC DNA]</scope>
    <source>
        <strain evidence="9 10">PS-2</strain>
    </source>
</reference>
<dbReference type="Pfam" id="PF09335">
    <property type="entry name" value="VTT_dom"/>
    <property type="match status" value="1"/>
</dbReference>
<evidence type="ECO:0000313" key="9">
    <source>
        <dbReference type="EMBL" id="MCG9963836.1"/>
    </source>
</evidence>
<gene>
    <name evidence="9" type="ORF">H9J30_07860</name>
</gene>
<comment type="similarity">
    <text evidence="2 7">Belongs to the DedA family.</text>
</comment>